<keyword evidence="3" id="KW-0963">Cytoplasm</keyword>
<dbReference type="Proteomes" id="UP000886818">
    <property type="component" value="Chromosome"/>
</dbReference>
<evidence type="ECO:0000256" key="7">
    <source>
        <dbReference type="SAM" id="Coils"/>
    </source>
</evidence>
<dbReference type="Pfam" id="PF05103">
    <property type="entry name" value="DivIVA"/>
    <property type="match status" value="1"/>
</dbReference>
<evidence type="ECO:0000313" key="9">
    <source>
        <dbReference type="Proteomes" id="UP000886818"/>
    </source>
</evidence>
<accession>A0ABX8R9X1</accession>
<feature type="coiled-coil region" evidence="7">
    <location>
        <begin position="103"/>
        <end position="166"/>
    </location>
</feature>
<keyword evidence="6" id="KW-0131">Cell cycle</keyword>
<dbReference type="InterPro" id="IPR007793">
    <property type="entry name" value="DivIVA_fam"/>
</dbReference>
<dbReference type="RefSeq" id="WP_218282545.1">
    <property type="nucleotide sequence ID" value="NZ_CP078093.1"/>
</dbReference>
<dbReference type="EMBL" id="CP078093">
    <property type="protein sequence ID" value="QXM05847.1"/>
    <property type="molecule type" value="Genomic_DNA"/>
</dbReference>
<evidence type="ECO:0000313" key="8">
    <source>
        <dbReference type="EMBL" id="QXM05847.1"/>
    </source>
</evidence>
<evidence type="ECO:0000256" key="2">
    <source>
        <dbReference type="ARBA" id="ARBA00009008"/>
    </source>
</evidence>
<dbReference type="NCBIfam" id="TIGR03544">
    <property type="entry name" value="DivI1A_domain"/>
    <property type="match status" value="1"/>
</dbReference>
<comment type="similarity">
    <text evidence="2">Belongs to the DivIVA family.</text>
</comment>
<comment type="subcellular location">
    <subcellularLocation>
        <location evidence="1">Cytoplasm</location>
    </subcellularLocation>
</comment>
<evidence type="ECO:0000256" key="1">
    <source>
        <dbReference type="ARBA" id="ARBA00004496"/>
    </source>
</evidence>
<evidence type="ECO:0000256" key="3">
    <source>
        <dbReference type="ARBA" id="ARBA00022490"/>
    </source>
</evidence>
<evidence type="ECO:0000256" key="5">
    <source>
        <dbReference type="ARBA" id="ARBA00023054"/>
    </source>
</evidence>
<dbReference type="PANTHER" id="PTHR35794:SF2">
    <property type="entry name" value="CELL DIVISION PROTEIN DIVIVA"/>
    <property type="match status" value="1"/>
</dbReference>
<keyword evidence="5 7" id="KW-0175">Coiled coil</keyword>
<organism evidence="8 9">
    <name type="scientific">Crassaminicella indica</name>
    <dbReference type="NCBI Taxonomy" id="2855394"/>
    <lineage>
        <taxon>Bacteria</taxon>
        <taxon>Bacillati</taxon>
        <taxon>Bacillota</taxon>
        <taxon>Clostridia</taxon>
        <taxon>Eubacteriales</taxon>
        <taxon>Clostridiaceae</taxon>
        <taxon>Crassaminicella</taxon>
    </lineage>
</organism>
<evidence type="ECO:0000256" key="6">
    <source>
        <dbReference type="ARBA" id="ARBA00023306"/>
    </source>
</evidence>
<reference evidence="8" key="1">
    <citation type="submission" date="2021-07" db="EMBL/GenBank/DDBJ databases">
        <title>Complete genome sequence of Crassaminicella sp. 143-21, isolated from a deep-sea hydrothermal vent.</title>
        <authorList>
            <person name="Li X."/>
        </authorList>
    </citation>
    <scope>NUCLEOTIDE SEQUENCE</scope>
    <source>
        <strain evidence="8">143-21</strain>
    </source>
</reference>
<keyword evidence="9" id="KW-1185">Reference proteome</keyword>
<feature type="coiled-coil region" evidence="7">
    <location>
        <begin position="28"/>
        <end position="69"/>
    </location>
</feature>
<sequence length="178" mass="20708">MITPLEIQNKEFKKGIRGYKESEVDEFLDKIIIDYENLYKENIELKDKIAMLNEQIEKYENLEKTLNNTLVFAQSTAEEVSKNAQKKAELIIQEAEGKATKIIEDAKAKVSDIQKEYEEGKKQLHIFKTRFKTLLEAQLEAVMASCKEIVEDIEEVKELNEVEEDKEFDKVTLVKEAE</sequence>
<dbReference type="PANTHER" id="PTHR35794">
    <property type="entry name" value="CELL DIVISION PROTEIN DIVIVA"/>
    <property type="match status" value="1"/>
</dbReference>
<evidence type="ECO:0000256" key="4">
    <source>
        <dbReference type="ARBA" id="ARBA00022618"/>
    </source>
</evidence>
<dbReference type="InterPro" id="IPR019933">
    <property type="entry name" value="DivIVA_domain"/>
</dbReference>
<protein>
    <submittedName>
        <fullName evidence="8">DivIVA domain-containing protein</fullName>
    </submittedName>
</protein>
<keyword evidence="4" id="KW-0132">Cell division</keyword>
<name>A0ABX8R9X1_9CLOT</name>
<gene>
    <name evidence="8" type="ORF">KVH43_10855</name>
</gene>
<proteinExistence type="inferred from homology"/>